<keyword evidence="4" id="KW-1032">Host cell membrane</keyword>
<evidence type="ECO:0000256" key="2">
    <source>
        <dbReference type="ARBA" id="ARBA00016586"/>
    </source>
</evidence>
<dbReference type="KEGG" id="vg:37619978"/>
<keyword evidence="19" id="KW-1160">Virus entry into host cell</keyword>
<evidence type="ECO:0000256" key="14">
    <source>
        <dbReference type="ARBA" id="ARBA00023136"/>
    </source>
</evidence>
<evidence type="ECO:0000256" key="3">
    <source>
        <dbReference type="ARBA" id="ARBA00022506"/>
    </source>
</evidence>
<evidence type="ECO:0000256" key="17">
    <source>
        <dbReference type="ARBA" id="ARBA00023180"/>
    </source>
</evidence>
<dbReference type="GO" id="GO:0020002">
    <property type="term" value="C:host cell plasma membrane"/>
    <property type="evidence" value="ECO:0007669"/>
    <property type="project" value="UniProtKB-SubCell"/>
</dbReference>
<comment type="subcellular location">
    <subcellularLocation>
        <location evidence="20">Virion membrane</location>
        <topology evidence="20">Single-pass type I membrane protein</topology>
    </subcellularLocation>
    <subcellularLocation>
        <location evidence="20">Host cell membrane</location>
        <topology evidence="20">Single-pass membrane protein</topology>
    </subcellularLocation>
</comment>
<keyword evidence="7 20" id="KW-0812">Transmembrane</keyword>
<keyword evidence="16" id="KW-1015">Disulfide bond</keyword>
<comment type="subunit">
    <text evidence="20">Homotrimer of disulfide-linked F1-F2.</text>
</comment>
<evidence type="ECO:0000256" key="6">
    <source>
        <dbReference type="ARBA" id="ARBA00022595"/>
    </source>
</evidence>
<reference evidence="21 22" key="1">
    <citation type="submission" date="2017-01" db="EMBL/GenBank/DDBJ databases">
        <title>Novel clade of avian paramyxoviruses in Antarctic Penguins.</title>
        <authorList>
            <person name="Neira V."/>
            <person name="Barriga G."/>
            <person name="Verdugo C."/>
            <person name="Mor S."/>
            <person name="Ng T.F.F."/>
            <person name="Del Rio J J."/>
            <person name="Tapia R."/>
            <person name="Garcia V."/>
            <person name="Rodrigues P."/>
            <person name="Briceno C."/>
            <person name="Medina R."/>
            <person name="Gonzalez-Acuna D."/>
        </authorList>
    </citation>
    <scope>NUCLEOTIDE SEQUENCE [LARGE SCALE GENOMIC DNA]</scope>
    <source>
        <strain evidence="21">001</strain>
    </source>
</reference>
<dbReference type="InterPro" id="IPR000776">
    <property type="entry name" value="Fusion_F0_Paramyxovir"/>
</dbReference>
<proteinExistence type="inferred from homology"/>
<dbReference type="SUPFAM" id="SSF58069">
    <property type="entry name" value="Virus ectodomain"/>
    <property type="match status" value="1"/>
</dbReference>
<evidence type="ECO:0000313" key="21">
    <source>
        <dbReference type="EMBL" id="ARU83009.1"/>
    </source>
</evidence>
<evidence type="ECO:0000256" key="16">
    <source>
        <dbReference type="ARBA" id="ARBA00023157"/>
    </source>
</evidence>
<keyword evidence="13" id="KW-0175">Coiled coil</keyword>
<dbReference type="GO" id="GO:0019031">
    <property type="term" value="C:viral envelope"/>
    <property type="evidence" value="ECO:0007669"/>
    <property type="project" value="UniProtKB-KW"/>
</dbReference>
<evidence type="ECO:0000256" key="15">
    <source>
        <dbReference type="ARBA" id="ARBA00023139"/>
    </source>
</evidence>
<keyword evidence="5" id="KW-1169">Fusion of virus membrane with host cell membrane</keyword>
<keyword evidence="14 20" id="KW-0472">Membrane</keyword>
<evidence type="ECO:0000313" key="22">
    <source>
        <dbReference type="Proteomes" id="UP000241245"/>
    </source>
</evidence>
<keyword evidence="9" id="KW-0946">Virion</keyword>
<dbReference type="EMBL" id="KY452442">
    <property type="protein sequence ID" value="ARU83009.1"/>
    <property type="molecule type" value="Viral_cRNA"/>
</dbReference>
<evidence type="ECO:0000256" key="5">
    <source>
        <dbReference type="ARBA" id="ARBA00022521"/>
    </source>
</evidence>
<keyword evidence="18" id="KW-0449">Lipoprotein</keyword>
<evidence type="ECO:0000256" key="1">
    <source>
        <dbReference type="ARBA" id="ARBA00008211"/>
    </source>
</evidence>
<evidence type="ECO:0000256" key="7">
    <source>
        <dbReference type="ARBA" id="ARBA00022692"/>
    </source>
</evidence>
<organism evidence="21 22">
    <name type="scientific">Antarctic penguin virus A</name>
    <dbReference type="NCBI Taxonomy" id="2006072"/>
    <lineage>
        <taxon>Viruses</taxon>
        <taxon>Riboviria</taxon>
        <taxon>Orthornavirae</taxon>
        <taxon>Negarnaviricota</taxon>
        <taxon>Haploviricotina</taxon>
        <taxon>Monjiviricetes</taxon>
        <taxon>Mononegavirales</taxon>
        <taxon>Paramyxoviridae</taxon>
        <taxon>Avulavirinae</taxon>
        <taxon>Orthoavulavirus</taxon>
        <taxon>Orthoavulavirus borisense</taxon>
        <taxon>Avian orthoavulavirus 17</taxon>
    </lineage>
</organism>
<dbReference type="GeneID" id="37619978"/>
<keyword evidence="17" id="KW-0325">Glycoprotein</keyword>
<feature type="transmembrane region" description="Helical" evidence="20">
    <location>
        <begin position="499"/>
        <end position="521"/>
    </location>
</feature>
<dbReference type="Pfam" id="PF00523">
    <property type="entry name" value="Fusion_gly"/>
    <property type="match status" value="1"/>
</dbReference>
<evidence type="ECO:0000256" key="10">
    <source>
        <dbReference type="ARBA" id="ARBA00022870"/>
    </source>
</evidence>
<keyword evidence="6" id="KW-1162">Viral penetration into host cytoplasm</keyword>
<evidence type="ECO:0000256" key="19">
    <source>
        <dbReference type="ARBA" id="ARBA00023296"/>
    </source>
</evidence>
<dbReference type="RefSeq" id="YP_009508508.1">
    <property type="nucleotide sequence ID" value="NC_039017.1"/>
</dbReference>
<keyword evidence="8" id="KW-0732">Signal</keyword>
<dbReference type="GO" id="GO:0055036">
    <property type="term" value="C:virion membrane"/>
    <property type="evidence" value="ECO:0007669"/>
    <property type="project" value="UniProtKB-SubCell"/>
</dbReference>
<keyword evidence="15" id="KW-0564">Palmitate</keyword>
<evidence type="ECO:0000256" key="12">
    <source>
        <dbReference type="ARBA" id="ARBA00022989"/>
    </source>
</evidence>
<sequence length="541" mass="57152">MQLYSVLALALLAVQAGLGIIPSLSNTNSIDAGFVFQSERAVNIYTNSLTGSVVVKLLPNLPDHLKSCHLDVLSSYNRTLTSIFQPLGESIKHIWGNTTGGSAAGGIQSRIVGAILGGVALGVATSAQITAGVALAQSRQNAENILKLKQSIAATNDAVQEVIAGQRELVIAIGKMQDYINQALNSTIQQIDCVTAANRLGVELSLYLTQLTTAFSNQIQNPALTPLSIQALYNLAGGNLDRFLNRIGATTSNLQSIISSGLIQGQPIGYDSEKQLLILSVSVPSINAVDNLRMAQLTPIVVSTSQGLGAVVIPKYIIAIADLIEEFVADDCIFTTSDAYCTSLTTLPLSNSLQQCIRGNVSACSYSLVRGVLSTKFITLDGSVVANCQAVTCRCIDPPKIISQFAGKPLTIINSKICNVINIEQVTLRLSGHFMSQYGANLSISEGQIVVTGPLDISNELGRVNQSITNAQASINKSNQILEGVNVRLIQVPALATSLALAIAGTVLGALAIIGILVLWVTNKKQSKKIEWLLASKASKM</sequence>
<evidence type="ECO:0000256" key="8">
    <source>
        <dbReference type="ARBA" id="ARBA00022729"/>
    </source>
</evidence>
<dbReference type="Gene3D" id="2.60.40.1690">
    <property type="entry name" value="Head and neck region of the ectodomain of NDV fusion glycoprotein"/>
    <property type="match status" value="1"/>
</dbReference>
<dbReference type="SUPFAM" id="SSF69922">
    <property type="entry name" value="Head and neck region of the ectodomain of NDV fusion glycoprotein"/>
    <property type="match status" value="1"/>
</dbReference>
<dbReference type="OrthoDB" id="2687at10239"/>
<dbReference type="Gene3D" id="2.40.490.10">
    <property type="entry name" value="Newcastle disease virus like domain"/>
    <property type="match status" value="1"/>
</dbReference>
<keyword evidence="11 20" id="KW-0261">Viral envelope protein</keyword>
<dbReference type="Proteomes" id="UP000241245">
    <property type="component" value="Segment"/>
</dbReference>
<evidence type="ECO:0000256" key="11">
    <source>
        <dbReference type="ARBA" id="ARBA00022879"/>
    </source>
</evidence>
<evidence type="ECO:0000256" key="4">
    <source>
        <dbReference type="ARBA" id="ARBA00022511"/>
    </source>
</evidence>
<evidence type="ECO:0000256" key="9">
    <source>
        <dbReference type="ARBA" id="ARBA00022844"/>
    </source>
</evidence>
<keyword evidence="22" id="KW-1185">Reference proteome</keyword>
<name>A0A1Y0KBY2_9MONO</name>
<comment type="similarity">
    <text evidence="1 20">Belongs to the paramyxoviruses fusion glycoprotein family.</text>
</comment>
<keyword evidence="10" id="KW-1043">Host membrane</keyword>
<evidence type="ECO:0000256" key="18">
    <source>
        <dbReference type="ARBA" id="ARBA00023288"/>
    </source>
</evidence>
<dbReference type="Gene3D" id="6.10.10.110">
    <property type="match status" value="1"/>
</dbReference>
<accession>A0A1Y0KBY2</accession>
<keyword evidence="3" id="KW-1168">Fusion of virus membrane with host membrane</keyword>
<dbReference type="GO" id="GO:0019064">
    <property type="term" value="P:fusion of virus membrane with host plasma membrane"/>
    <property type="evidence" value="ECO:0007669"/>
    <property type="project" value="UniProtKB-KW"/>
</dbReference>
<evidence type="ECO:0000256" key="20">
    <source>
        <dbReference type="RuleBase" id="RU003705"/>
    </source>
</evidence>
<protein>
    <recommendedName>
        <fullName evidence="2 20">Fusion glycoprotein F0</fullName>
    </recommendedName>
</protein>
<dbReference type="Gene3D" id="1.10.287.2480">
    <property type="match status" value="1"/>
</dbReference>
<keyword evidence="12 20" id="KW-1133">Transmembrane helix</keyword>
<dbReference type="GO" id="GO:0046718">
    <property type="term" value="P:symbiont entry into host cell"/>
    <property type="evidence" value="ECO:0007669"/>
    <property type="project" value="UniProtKB-KW"/>
</dbReference>
<evidence type="ECO:0000256" key="13">
    <source>
        <dbReference type="ARBA" id="ARBA00023054"/>
    </source>
</evidence>